<dbReference type="Proteomes" id="UP001595961">
    <property type="component" value="Unassembled WGS sequence"/>
</dbReference>
<reference evidence="3" key="1">
    <citation type="journal article" date="2019" name="Int. J. Syst. Evol. Microbiol.">
        <title>The Global Catalogue of Microorganisms (GCM) 10K type strain sequencing project: providing services to taxonomists for standard genome sequencing and annotation.</title>
        <authorList>
            <consortium name="The Broad Institute Genomics Platform"/>
            <consortium name="The Broad Institute Genome Sequencing Center for Infectious Disease"/>
            <person name="Wu L."/>
            <person name="Ma J."/>
        </authorList>
    </citation>
    <scope>NUCLEOTIDE SEQUENCE [LARGE SCALE GENOMIC DNA]</scope>
    <source>
        <strain evidence="3">CCM 4481</strain>
    </source>
</reference>
<feature type="transmembrane region" description="Helical" evidence="1">
    <location>
        <begin position="180"/>
        <end position="197"/>
    </location>
</feature>
<accession>A0ABV9C3U6</accession>
<proteinExistence type="predicted"/>
<dbReference type="RefSeq" id="WP_266150121.1">
    <property type="nucleotide sequence ID" value="NZ_CP064028.1"/>
</dbReference>
<feature type="transmembrane region" description="Helical" evidence="1">
    <location>
        <begin position="55"/>
        <end position="76"/>
    </location>
</feature>
<dbReference type="PROSITE" id="PS51257">
    <property type="entry name" value="PROKAR_LIPOPROTEIN"/>
    <property type="match status" value="1"/>
</dbReference>
<feature type="transmembrane region" description="Helical" evidence="1">
    <location>
        <begin position="123"/>
        <end position="143"/>
    </location>
</feature>
<dbReference type="EMBL" id="JBHSGA010000017">
    <property type="protein sequence ID" value="MFC4527446.1"/>
    <property type="molecule type" value="Genomic_DNA"/>
</dbReference>
<feature type="transmembrane region" description="Helical" evidence="1">
    <location>
        <begin position="88"/>
        <end position="111"/>
    </location>
</feature>
<feature type="transmembrane region" description="Helical" evidence="1">
    <location>
        <begin position="155"/>
        <end position="174"/>
    </location>
</feature>
<feature type="transmembrane region" description="Helical" evidence="1">
    <location>
        <begin position="12"/>
        <end position="35"/>
    </location>
</feature>
<organism evidence="2 3">
    <name type="scientific">Dyella halodurans</name>
    <dbReference type="NCBI Taxonomy" id="1920171"/>
    <lineage>
        <taxon>Bacteria</taxon>
        <taxon>Pseudomonadati</taxon>
        <taxon>Pseudomonadota</taxon>
        <taxon>Gammaproteobacteria</taxon>
        <taxon>Lysobacterales</taxon>
        <taxon>Rhodanobacteraceae</taxon>
        <taxon>Dyella</taxon>
    </lineage>
</organism>
<gene>
    <name evidence="2" type="ORF">ACFO5W_12445</name>
</gene>
<evidence type="ECO:0000256" key="1">
    <source>
        <dbReference type="SAM" id="Phobius"/>
    </source>
</evidence>
<keyword evidence="1" id="KW-0472">Membrane</keyword>
<dbReference type="InterPro" id="IPR009339">
    <property type="entry name" value="DUF998"/>
</dbReference>
<sequence>MPQAQRSPMLSLSIGLLVVAIANFLVTACVLQWMRSDLDPIAMPLSAYLIGAGGAWLRGAYYLMAAALAAVAWASYRVTDVRERSRLASALFVAAALTLPPVAITATYAYSAHENLARLIHSMAAQTTFLCLVMGMLLLSSRWRRDPRLGRGNPVGIVLAWLAFVQMWLLALWPGAPPGLTQKVLIALILLWLGWATHQLQRVTR</sequence>
<keyword evidence="3" id="KW-1185">Reference proteome</keyword>
<comment type="caution">
    <text evidence="2">The sequence shown here is derived from an EMBL/GenBank/DDBJ whole genome shotgun (WGS) entry which is preliminary data.</text>
</comment>
<evidence type="ECO:0000313" key="2">
    <source>
        <dbReference type="EMBL" id="MFC4527446.1"/>
    </source>
</evidence>
<dbReference type="Pfam" id="PF06197">
    <property type="entry name" value="DUF998"/>
    <property type="match status" value="1"/>
</dbReference>
<evidence type="ECO:0000313" key="3">
    <source>
        <dbReference type="Proteomes" id="UP001595961"/>
    </source>
</evidence>
<keyword evidence="1" id="KW-0812">Transmembrane</keyword>
<protein>
    <submittedName>
        <fullName evidence="2">DUF998 domain-containing protein</fullName>
    </submittedName>
</protein>
<keyword evidence="1" id="KW-1133">Transmembrane helix</keyword>
<name>A0ABV9C3U6_9GAMM</name>